<protein>
    <submittedName>
        <fullName evidence="2">Uncharacterized protein</fullName>
    </submittedName>
</protein>
<name>A0ABY1PF11_9BACT</name>
<reference evidence="2 3" key="1">
    <citation type="submission" date="2017-05" db="EMBL/GenBank/DDBJ databases">
        <authorList>
            <person name="Varghese N."/>
            <person name="Submissions S."/>
        </authorList>
    </citation>
    <scope>NUCLEOTIDE SEQUENCE [LARGE SCALE GENOMIC DNA]</scope>
    <source>
        <strain evidence="2 3">DSM 15360</strain>
    </source>
</reference>
<dbReference type="PROSITE" id="PS51257">
    <property type="entry name" value="PROKAR_LIPOPROTEIN"/>
    <property type="match status" value="1"/>
</dbReference>
<keyword evidence="3" id="KW-1185">Reference proteome</keyword>
<dbReference type="RefSeq" id="WP_283414359.1">
    <property type="nucleotide sequence ID" value="NZ_FXUA01000008.1"/>
</dbReference>
<feature type="coiled-coil region" evidence="1">
    <location>
        <begin position="89"/>
        <end position="116"/>
    </location>
</feature>
<evidence type="ECO:0000313" key="3">
    <source>
        <dbReference type="Proteomes" id="UP001157915"/>
    </source>
</evidence>
<accession>A0ABY1PF11</accession>
<evidence type="ECO:0000256" key="1">
    <source>
        <dbReference type="SAM" id="Coils"/>
    </source>
</evidence>
<dbReference type="EMBL" id="FXUA01000008">
    <property type="protein sequence ID" value="SMP32990.1"/>
    <property type="molecule type" value="Genomic_DNA"/>
</dbReference>
<gene>
    <name evidence="2" type="ORF">SAMN06265367_10898</name>
</gene>
<evidence type="ECO:0000313" key="2">
    <source>
        <dbReference type="EMBL" id="SMP32990.1"/>
    </source>
</evidence>
<organism evidence="2 3">
    <name type="scientific">Algoriphagus winogradskyi</name>
    <dbReference type="NCBI Taxonomy" id="237017"/>
    <lineage>
        <taxon>Bacteria</taxon>
        <taxon>Pseudomonadati</taxon>
        <taxon>Bacteroidota</taxon>
        <taxon>Cytophagia</taxon>
        <taxon>Cytophagales</taxon>
        <taxon>Cyclobacteriaceae</taxon>
        <taxon>Algoriphagus</taxon>
    </lineage>
</organism>
<comment type="caution">
    <text evidence="2">The sequence shown here is derived from an EMBL/GenBank/DDBJ whole genome shotgun (WGS) entry which is preliminary data.</text>
</comment>
<dbReference type="Proteomes" id="UP001157915">
    <property type="component" value="Unassembled WGS sequence"/>
</dbReference>
<keyword evidence="1" id="KW-0175">Coiled coil</keyword>
<sequence>MKTKVNLIIGAAVATVALYSCETKNYTEQDRVEVTSNLENYVDSVENAVKIVPVHNWSVIDERFDSLENRAEKVYDDLKVEDDNLEMIEERYETVVKNAKAESENFERTAEMHMNNVETWWDKTSSDIEKGTKNTAEDLEETTQESLDWLEKNFDKLGDETKKKYEEISMKLSKD</sequence>
<proteinExistence type="predicted"/>